<dbReference type="GO" id="GO:0008081">
    <property type="term" value="F:phosphoric diester hydrolase activity"/>
    <property type="evidence" value="ECO:0007669"/>
    <property type="project" value="InterPro"/>
</dbReference>
<dbReference type="PATRIC" id="fig|1328313.3.peg.2342"/>
<protein>
    <submittedName>
        <fullName evidence="2">Glycerophosphoryl diester phosphodiesterase family protein</fullName>
    </submittedName>
</protein>
<dbReference type="STRING" id="1328313.DS2_11448"/>
<dbReference type="AlphaFoldDB" id="W7QAB7"/>
<feature type="domain" description="GP-PDE" evidence="1">
    <location>
        <begin position="1"/>
        <end position="228"/>
    </location>
</feature>
<dbReference type="PANTHER" id="PTHR46211:SF1">
    <property type="entry name" value="GLYCEROPHOSPHODIESTER PHOSPHODIESTERASE, CYTOPLASMIC"/>
    <property type="match status" value="1"/>
</dbReference>
<dbReference type="Pfam" id="PF03009">
    <property type="entry name" value="GDPD"/>
    <property type="match status" value="1"/>
</dbReference>
<evidence type="ECO:0000313" key="3">
    <source>
        <dbReference type="Proteomes" id="UP000019276"/>
    </source>
</evidence>
<dbReference type="EMBL" id="ARZY01000020">
    <property type="protein sequence ID" value="EWH09744.1"/>
    <property type="molecule type" value="Genomic_DNA"/>
</dbReference>
<dbReference type="eggNOG" id="COG0584">
    <property type="taxonomic scope" value="Bacteria"/>
</dbReference>
<keyword evidence="3" id="KW-1185">Reference proteome</keyword>
<gene>
    <name evidence="2" type="ORF">DS2_11448</name>
</gene>
<dbReference type="InterPro" id="IPR030395">
    <property type="entry name" value="GP_PDE_dom"/>
</dbReference>
<dbReference type="Gene3D" id="3.20.20.190">
    <property type="entry name" value="Phosphatidylinositol (PI) phosphodiesterase"/>
    <property type="match status" value="1"/>
</dbReference>
<dbReference type="Proteomes" id="UP000019276">
    <property type="component" value="Unassembled WGS sequence"/>
</dbReference>
<dbReference type="PROSITE" id="PS51704">
    <property type="entry name" value="GP_PDE"/>
    <property type="match status" value="1"/>
</dbReference>
<dbReference type="SUPFAM" id="SSF51695">
    <property type="entry name" value="PLC-like phosphodiesterases"/>
    <property type="match status" value="1"/>
</dbReference>
<dbReference type="RefSeq" id="WP_035014921.1">
    <property type="nucleotide sequence ID" value="NZ_ARZY01000020.1"/>
</dbReference>
<dbReference type="PANTHER" id="PTHR46211">
    <property type="entry name" value="GLYCEROPHOSPHORYL DIESTER PHOSPHODIESTERASE"/>
    <property type="match status" value="1"/>
</dbReference>
<dbReference type="GO" id="GO:0006629">
    <property type="term" value="P:lipid metabolic process"/>
    <property type="evidence" value="ECO:0007669"/>
    <property type="project" value="InterPro"/>
</dbReference>
<evidence type="ECO:0000313" key="2">
    <source>
        <dbReference type="EMBL" id="EWH09744.1"/>
    </source>
</evidence>
<name>W7QAB7_9ALTE</name>
<dbReference type="OrthoDB" id="9795622at2"/>
<evidence type="ECO:0000259" key="1">
    <source>
        <dbReference type="PROSITE" id="PS51704"/>
    </source>
</evidence>
<accession>W7QAB7</accession>
<reference evidence="2 3" key="1">
    <citation type="journal article" date="2014" name="Genome Announc.">
        <title>Draft Genome Sequence of the Agar-Degrading Bacterium Catenovulum sp. Strain DS-2, Isolated from Intestines of Haliotis diversicolor.</title>
        <authorList>
            <person name="Shan D."/>
            <person name="Li X."/>
            <person name="Gu Z."/>
            <person name="Wei G."/>
            <person name="Gao Z."/>
            <person name="Shao Z."/>
        </authorList>
    </citation>
    <scope>NUCLEOTIDE SEQUENCE [LARGE SCALE GENOMIC DNA]</scope>
    <source>
        <strain evidence="2 3">DS-2</strain>
    </source>
</reference>
<comment type="caution">
    <text evidence="2">The sequence shown here is derived from an EMBL/GenBank/DDBJ whole genome shotgun (WGS) entry which is preliminary data.</text>
</comment>
<organism evidence="2 3">
    <name type="scientific">Catenovulum agarivorans DS-2</name>
    <dbReference type="NCBI Taxonomy" id="1328313"/>
    <lineage>
        <taxon>Bacteria</taxon>
        <taxon>Pseudomonadati</taxon>
        <taxon>Pseudomonadota</taxon>
        <taxon>Gammaproteobacteria</taxon>
        <taxon>Alteromonadales</taxon>
        <taxon>Alteromonadaceae</taxon>
        <taxon>Catenovulum</taxon>
    </lineage>
</organism>
<dbReference type="InterPro" id="IPR017946">
    <property type="entry name" value="PLC-like_Pdiesterase_TIM-brl"/>
</dbReference>
<proteinExistence type="predicted"/>
<sequence>MFVWAHRGASGVAPENTLRAFEQAIEAGADGIEFDVHMVEQTPIVIHDAWLQKTTNGLGLVRQATLAQIQALDAGDGQTVPTVRETLAMIRGRCQVNLELKAANCAMVVAAEVRYAIEQGWFGPEQIIVSSFNHKQLHIFAKQMPNIRVGALTANLPVDNAAFALDLNAWSLHCNRDFVDQALVDDAHEKGLKVYVYTVNHIEDIDYMVSLRVDGIFTDYPARAIQYLQVKTNSC</sequence>